<dbReference type="Gene3D" id="3.40.630.10">
    <property type="entry name" value="Zn peptidases"/>
    <property type="match status" value="1"/>
</dbReference>
<comment type="caution">
    <text evidence="2">The sequence shown here is derived from an EMBL/GenBank/DDBJ whole genome shotgun (WGS) entry which is preliminary data.</text>
</comment>
<dbReference type="EMBL" id="JBAMMX010000025">
    <property type="protein sequence ID" value="KAK6914792.1"/>
    <property type="molecule type" value="Genomic_DNA"/>
</dbReference>
<evidence type="ECO:0000313" key="2">
    <source>
        <dbReference type="EMBL" id="KAK6914792.1"/>
    </source>
</evidence>
<dbReference type="Proteomes" id="UP001370490">
    <property type="component" value="Unassembled WGS sequence"/>
</dbReference>
<dbReference type="SUPFAM" id="SSF53187">
    <property type="entry name" value="Zn-dependent exopeptidases"/>
    <property type="match status" value="1"/>
</dbReference>
<dbReference type="GO" id="GO:0010179">
    <property type="term" value="F:IAA-Ala conjugate hydrolase activity"/>
    <property type="evidence" value="ECO:0007669"/>
    <property type="project" value="TreeGrafter"/>
</dbReference>
<dbReference type="GO" id="GO:0009850">
    <property type="term" value="P:auxin metabolic process"/>
    <property type="evidence" value="ECO:0007669"/>
    <property type="project" value="TreeGrafter"/>
</dbReference>
<feature type="region of interest" description="Disordered" evidence="1">
    <location>
        <begin position="246"/>
        <end position="276"/>
    </location>
</feature>
<dbReference type="PANTHER" id="PTHR11014:SF55">
    <property type="entry name" value="IAA-AMINO ACID HYDROLASE ILR1-LIKE 4"/>
    <property type="match status" value="1"/>
</dbReference>
<protein>
    <submittedName>
        <fullName evidence="2">Peptidase M20</fullName>
    </submittedName>
</protein>
<evidence type="ECO:0000313" key="3">
    <source>
        <dbReference type="Proteomes" id="UP001370490"/>
    </source>
</evidence>
<sequence length="276" mass="30996">MFGAHSFVETDEMVEWEHKSKVPGKMHACGHDAHVAMLLGAAKMLQEYQEELLGTLLVFQPAKEGKGGANNMLDAGILENIDAIFGLHVHLTVPVHEAASRVGSELHEYFLKLAEDIVGTNNVKEDECFYCTEDFAFFEGAIPWYHYFPGMLNGMHEQLHFAHSPFFQVNEDALPYGSATLAVRREISLSERGSILVWSYLGFNLWGMIDKYTFALASFGQWRMDHPDAAWLPPSLFMPPEKKVFQNEKTSDANSNSGSSAFGANFLAKRKQKKKD</sequence>
<accession>A0AAN8YVX5</accession>
<reference evidence="2 3" key="1">
    <citation type="submission" date="2023-12" db="EMBL/GenBank/DDBJ databases">
        <title>A high-quality genome assembly for Dillenia turbinata (Dilleniales).</title>
        <authorList>
            <person name="Chanderbali A."/>
        </authorList>
    </citation>
    <scope>NUCLEOTIDE SEQUENCE [LARGE SCALE GENOMIC DNA]</scope>
    <source>
        <strain evidence="2">LSX21</strain>
        <tissue evidence="2">Leaf</tissue>
    </source>
</reference>
<dbReference type="PANTHER" id="PTHR11014">
    <property type="entry name" value="PEPTIDASE M20 FAMILY MEMBER"/>
    <property type="match status" value="1"/>
</dbReference>
<proteinExistence type="predicted"/>
<gene>
    <name evidence="2" type="ORF">RJ641_019909</name>
</gene>
<dbReference type="GO" id="GO:0005783">
    <property type="term" value="C:endoplasmic reticulum"/>
    <property type="evidence" value="ECO:0007669"/>
    <property type="project" value="TreeGrafter"/>
</dbReference>
<dbReference type="Pfam" id="PF01546">
    <property type="entry name" value="Peptidase_M20"/>
    <property type="match status" value="1"/>
</dbReference>
<dbReference type="InterPro" id="IPR017439">
    <property type="entry name" value="Amidohydrolase"/>
</dbReference>
<name>A0AAN8YVX5_9MAGN</name>
<feature type="compositionally biased region" description="Low complexity" evidence="1">
    <location>
        <begin position="253"/>
        <end position="266"/>
    </location>
</feature>
<dbReference type="InterPro" id="IPR002933">
    <property type="entry name" value="Peptidase_M20"/>
</dbReference>
<keyword evidence="3" id="KW-1185">Reference proteome</keyword>
<organism evidence="2 3">
    <name type="scientific">Dillenia turbinata</name>
    <dbReference type="NCBI Taxonomy" id="194707"/>
    <lineage>
        <taxon>Eukaryota</taxon>
        <taxon>Viridiplantae</taxon>
        <taxon>Streptophyta</taxon>
        <taxon>Embryophyta</taxon>
        <taxon>Tracheophyta</taxon>
        <taxon>Spermatophyta</taxon>
        <taxon>Magnoliopsida</taxon>
        <taxon>eudicotyledons</taxon>
        <taxon>Gunneridae</taxon>
        <taxon>Pentapetalae</taxon>
        <taxon>Dilleniales</taxon>
        <taxon>Dilleniaceae</taxon>
        <taxon>Dillenia</taxon>
    </lineage>
</organism>
<dbReference type="AlphaFoldDB" id="A0AAN8YVX5"/>
<evidence type="ECO:0000256" key="1">
    <source>
        <dbReference type="SAM" id="MobiDB-lite"/>
    </source>
</evidence>